<dbReference type="Pfam" id="PF13424">
    <property type="entry name" value="TPR_12"/>
    <property type="match status" value="1"/>
</dbReference>
<evidence type="ECO:0000313" key="2">
    <source>
        <dbReference type="Proteomes" id="UP000054498"/>
    </source>
</evidence>
<dbReference type="InterPro" id="IPR011990">
    <property type="entry name" value="TPR-like_helical_dom_sf"/>
</dbReference>
<keyword evidence="2" id="KW-1185">Reference proteome</keyword>
<dbReference type="RefSeq" id="XP_013904262.1">
    <property type="nucleotide sequence ID" value="XM_014048808.1"/>
</dbReference>
<dbReference type="SUPFAM" id="SSF48452">
    <property type="entry name" value="TPR-like"/>
    <property type="match status" value="2"/>
</dbReference>
<name>A0A0D2K499_9CHLO</name>
<dbReference type="Proteomes" id="UP000054498">
    <property type="component" value="Unassembled WGS sequence"/>
</dbReference>
<evidence type="ECO:0000313" key="1">
    <source>
        <dbReference type="EMBL" id="KIZ05243.1"/>
    </source>
</evidence>
<dbReference type="EMBL" id="KK100535">
    <property type="protein sequence ID" value="KIZ05243.1"/>
    <property type="molecule type" value="Genomic_DNA"/>
</dbReference>
<dbReference type="STRING" id="145388.A0A0D2K499"/>
<dbReference type="Gene3D" id="1.25.40.10">
    <property type="entry name" value="Tetratricopeptide repeat domain"/>
    <property type="match status" value="2"/>
</dbReference>
<dbReference type="KEGG" id="mng:MNEG_2709"/>
<organism evidence="1 2">
    <name type="scientific">Monoraphidium neglectum</name>
    <dbReference type="NCBI Taxonomy" id="145388"/>
    <lineage>
        <taxon>Eukaryota</taxon>
        <taxon>Viridiplantae</taxon>
        <taxon>Chlorophyta</taxon>
        <taxon>core chlorophytes</taxon>
        <taxon>Chlorophyceae</taxon>
        <taxon>CS clade</taxon>
        <taxon>Sphaeropleales</taxon>
        <taxon>Selenastraceae</taxon>
        <taxon>Monoraphidium</taxon>
    </lineage>
</organism>
<sequence length="319" mass="33162">MDKLVDAAVELVEAGKLGQAVQVLQQGIDVLGAAYPGSPELGELHNQAALLLFLGGQPDQAATHAQAALEVTQAVFGAAHPLTAHRLLRLAAVRVGQGRGDDARPLLAVTADMLGPYPEDMGLHEAKYYLGLLQAGAASSPSDVVAADDALLAPLKVLAPAMGPDSMIVRLAVGQHSRLVGAALDSGRGGFALGEALFQQHIRLQEAIAPDSPELGLTLYQLAVTYYAHDMLPEAGTVLQRGAALVRQHYPEGHDLVQMFLHRLGMICAAGRDPRAAQQLLSASKAYYASQAQGQGGPGQAEGDHPLAHEADAGLAMAA</sequence>
<dbReference type="GeneID" id="25735587"/>
<gene>
    <name evidence="1" type="ORF">MNEG_2709</name>
</gene>
<proteinExistence type="predicted"/>
<evidence type="ECO:0008006" key="3">
    <source>
        <dbReference type="Google" id="ProtNLM"/>
    </source>
</evidence>
<accession>A0A0D2K499</accession>
<dbReference type="AlphaFoldDB" id="A0A0D2K499"/>
<dbReference type="OrthoDB" id="539634at2759"/>
<reference evidence="1 2" key="1">
    <citation type="journal article" date="2013" name="BMC Genomics">
        <title>Reconstruction of the lipid metabolism for the microalga Monoraphidium neglectum from its genome sequence reveals characteristics suitable for biofuel production.</title>
        <authorList>
            <person name="Bogen C."/>
            <person name="Al-Dilaimi A."/>
            <person name="Albersmeier A."/>
            <person name="Wichmann J."/>
            <person name="Grundmann M."/>
            <person name="Rupp O."/>
            <person name="Lauersen K.J."/>
            <person name="Blifernez-Klassen O."/>
            <person name="Kalinowski J."/>
            <person name="Goesmann A."/>
            <person name="Mussgnug J.H."/>
            <person name="Kruse O."/>
        </authorList>
    </citation>
    <scope>NUCLEOTIDE SEQUENCE [LARGE SCALE GENOMIC DNA]</scope>
    <source>
        <strain evidence="1 2">SAG 48.87</strain>
    </source>
</reference>
<protein>
    <recommendedName>
        <fullName evidence="3">Tetratricopeptide repeat protein</fullName>
    </recommendedName>
</protein>